<gene>
    <name evidence="3" type="ORF">L227DRAFT_575074</name>
</gene>
<keyword evidence="2" id="KW-0732">Signal</keyword>
<feature type="region of interest" description="Disordered" evidence="1">
    <location>
        <begin position="50"/>
        <end position="97"/>
    </location>
</feature>
<keyword evidence="4" id="KW-1185">Reference proteome</keyword>
<evidence type="ECO:0008006" key="5">
    <source>
        <dbReference type="Google" id="ProtNLM"/>
    </source>
</evidence>
<dbReference type="EMBL" id="ML122264">
    <property type="protein sequence ID" value="RPD60921.1"/>
    <property type="molecule type" value="Genomic_DNA"/>
</dbReference>
<proteinExistence type="predicted"/>
<reference evidence="3" key="1">
    <citation type="journal article" date="2018" name="Genome Biol. Evol.">
        <title>Genomics and development of Lentinus tigrinus, a white-rot wood-decaying mushroom with dimorphic fruiting bodies.</title>
        <authorList>
            <person name="Wu B."/>
            <person name="Xu Z."/>
            <person name="Knudson A."/>
            <person name="Carlson A."/>
            <person name="Chen N."/>
            <person name="Kovaka S."/>
            <person name="LaButti K."/>
            <person name="Lipzen A."/>
            <person name="Pennachio C."/>
            <person name="Riley R."/>
            <person name="Schakwitz W."/>
            <person name="Umezawa K."/>
            <person name="Ohm R.A."/>
            <person name="Grigoriev I.V."/>
            <person name="Nagy L.G."/>
            <person name="Gibbons J."/>
            <person name="Hibbett D."/>
        </authorList>
    </citation>
    <scope>NUCLEOTIDE SEQUENCE [LARGE SCALE GENOMIC DNA]</scope>
    <source>
        <strain evidence="3">ALCF2SS1-6</strain>
    </source>
</reference>
<sequence>MLVLTISGILSFSAHADGVASPYRVSMWPPTHATTPGFFTVTFKSTPMTREKRDSSLTGISMRKRKDSSFNPQRRKTFDSTRASTGDSGRHWRHLKW</sequence>
<protein>
    <recommendedName>
        <fullName evidence="5">Secreted protein</fullName>
    </recommendedName>
</protein>
<dbReference type="Proteomes" id="UP000313359">
    <property type="component" value="Unassembled WGS sequence"/>
</dbReference>
<organism evidence="3 4">
    <name type="scientific">Lentinus tigrinus ALCF2SS1-6</name>
    <dbReference type="NCBI Taxonomy" id="1328759"/>
    <lineage>
        <taxon>Eukaryota</taxon>
        <taxon>Fungi</taxon>
        <taxon>Dikarya</taxon>
        <taxon>Basidiomycota</taxon>
        <taxon>Agaricomycotina</taxon>
        <taxon>Agaricomycetes</taxon>
        <taxon>Polyporales</taxon>
        <taxon>Polyporaceae</taxon>
        <taxon>Lentinus</taxon>
    </lineage>
</organism>
<name>A0A5C2SB46_9APHY</name>
<evidence type="ECO:0000313" key="4">
    <source>
        <dbReference type="Proteomes" id="UP000313359"/>
    </source>
</evidence>
<feature type="signal peptide" evidence="2">
    <location>
        <begin position="1"/>
        <end position="16"/>
    </location>
</feature>
<dbReference type="AlphaFoldDB" id="A0A5C2SB46"/>
<evidence type="ECO:0000256" key="1">
    <source>
        <dbReference type="SAM" id="MobiDB-lite"/>
    </source>
</evidence>
<feature type="chain" id="PRO_5022715115" description="Secreted protein" evidence="2">
    <location>
        <begin position="17"/>
        <end position="97"/>
    </location>
</feature>
<evidence type="ECO:0000256" key="2">
    <source>
        <dbReference type="SAM" id="SignalP"/>
    </source>
</evidence>
<accession>A0A5C2SB46</accession>
<evidence type="ECO:0000313" key="3">
    <source>
        <dbReference type="EMBL" id="RPD60921.1"/>
    </source>
</evidence>